<reference evidence="1" key="1">
    <citation type="submission" date="2018-05" db="EMBL/GenBank/DDBJ databases">
        <authorList>
            <person name="Lanie J.A."/>
            <person name="Ng W.-L."/>
            <person name="Kazmierczak K.M."/>
            <person name="Andrzejewski T.M."/>
            <person name="Davidsen T.M."/>
            <person name="Wayne K.J."/>
            <person name="Tettelin H."/>
            <person name="Glass J.I."/>
            <person name="Rusch D."/>
            <person name="Podicherti R."/>
            <person name="Tsui H.-C.T."/>
            <person name="Winkler M.E."/>
        </authorList>
    </citation>
    <scope>NUCLEOTIDE SEQUENCE</scope>
</reference>
<organism evidence="1">
    <name type="scientific">marine metagenome</name>
    <dbReference type="NCBI Taxonomy" id="408172"/>
    <lineage>
        <taxon>unclassified sequences</taxon>
        <taxon>metagenomes</taxon>
        <taxon>ecological metagenomes</taxon>
    </lineage>
</organism>
<proteinExistence type="predicted"/>
<protein>
    <submittedName>
        <fullName evidence="1">Uncharacterized protein</fullName>
    </submittedName>
</protein>
<gene>
    <name evidence="1" type="ORF">METZ01_LOCUS288345</name>
</gene>
<sequence length="38" mass="4603">MRPVHKEKDNRSKTLTYVGGVVWLPRYVSKMAHYQIWK</sequence>
<dbReference type="AlphaFoldDB" id="A0A382LKT4"/>
<evidence type="ECO:0000313" key="1">
    <source>
        <dbReference type="EMBL" id="SVC35491.1"/>
    </source>
</evidence>
<accession>A0A382LKT4</accession>
<dbReference type="EMBL" id="UINC01086749">
    <property type="protein sequence ID" value="SVC35491.1"/>
    <property type="molecule type" value="Genomic_DNA"/>
</dbReference>
<name>A0A382LKT4_9ZZZZ</name>